<dbReference type="InterPro" id="IPR042470">
    <property type="entry name" value="RMI1_N_C_sf"/>
</dbReference>
<evidence type="ECO:0000256" key="6">
    <source>
        <dbReference type="ARBA" id="ARBA00024977"/>
    </source>
</evidence>
<comment type="function">
    <text evidence="6">Essential component of the RMI complex, a complex that plays an important role in the processing of homologous recombination intermediates to limit DNA crossover formation in cells. Promotes TOP3A binding to double Holliday junctions (DHJ) and hence stimulates TOP3A-mediated dissolution. Required for BLM phosphorylation during mitosis. Within the BLM complex, required for BLM and TOP3A stability.</text>
</comment>
<feature type="domain" description="RecQ mediated genome instability protein 1 OB-fold" evidence="8">
    <location>
        <begin position="155"/>
        <end position="290"/>
    </location>
</feature>
<dbReference type="GO" id="GO:0031422">
    <property type="term" value="C:RecQ family helicase-topoisomerase III complex"/>
    <property type="evidence" value="ECO:0007669"/>
    <property type="project" value="TreeGrafter"/>
</dbReference>
<feature type="region of interest" description="Disordered" evidence="7">
    <location>
        <begin position="14"/>
        <end position="66"/>
    </location>
</feature>
<evidence type="ECO:0000259" key="9">
    <source>
        <dbReference type="Pfam" id="PF16099"/>
    </source>
</evidence>
<sequence length="663" mass="73199">MAAAAAEWAVMAIPSCEEEPGAEGSTATRRASDEQAGLAAAAPGETKESRRERKKGPSAARSEGLSIAAPQARQGLSRFCALAWKKMTLAVLAARVETWLSSTWHVKVPTQWLEACIDWIMQENGGSTLAQASINKQVFEQWLLTDLRDLEYPVLPDCILNDPKGELNGFFPIQIESLVDVSQPAYSQLQRIRGKNTVNEEITASTQGTLRSWEAKPTRMLMLQLTDGIHHIQGMEYHPIPVLCGTLPPGTKVMIQGKVPYRLGVLLLKPENVRLLGGEVDSLVEEFAAERVLARLIGEEENGSNTVRTNIGESAISQPLDVVGQVAGPSDEELLASLGENDDFSINEAPLESGYYSRSTSSNSARHSSLSNGSCLQQGPAVFISGNEEQNVPVLENADGHFDEFLLDDDLFLEEMQEEQLQVLNRSPNINSLSTKEEEHEERGLYIETEESTGNFSTKCEVVHIQNLDDSLRYKLVKENDSKSNEKFPCISNKRLADININIEQYSNHGQGCRIKKTTHEVGLDTPPFTYLSVLLSNKPKCFTTVRIKAFIVTLTGNLTSSGGCWSITAKVSDGTAYLEVDFADEILTSLIGFSVPEMKQLKKDPVLFPKINEGLQNCQRELIDLSCLMTIEFNPSQTKAKVVILQDVSSHDLDNLKRRLQM</sequence>
<dbReference type="EMBL" id="JAPFRF010000004">
    <property type="protein sequence ID" value="KAJ7335578.1"/>
    <property type="molecule type" value="Genomic_DNA"/>
</dbReference>
<evidence type="ECO:0000256" key="4">
    <source>
        <dbReference type="ARBA" id="ARBA00022705"/>
    </source>
</evidence>
<dbReference type="GO" id="GO:0000712">
    <property type="term" value="P:resolution of meiotic recombination intermediates"/>
    <property type="evidence" value="ECO:0007669"/>
    <property type="project" value="TreeGrafter"/>
</dbReference>
<evidence type="ECO:0000259" key="8">
    <source>
        <dbReference type="Pfam" id="PF08585"/>
    </source>
</evidence>
<dbReference type="Pfam" id="PF21000">
    <property type="entry name" value="RMI1_N_N"/>
    <property type="match status" value="1"/>
</dbReference>
<dbReference type="Gene3D" id="2.40.50.510">
    <property type="match status" value="1"/>
</dbReference>
<accession>A0A9Q0Y2K9</accession>
<gene>
    <name evidence="11" type="ORF">JRQ81_013519</name>
</gene>
<name>A0A9Q0Y2K9_9SAUR</name>
<proteinExistence type="inferred from homology"/>
<dbReference type="OrthoDB" id="341511at2759"/>
<dbReference type="Gene3D" id="1.10.8.1020">
    <property type="entry name" value="RecQ-mediated genome instability protein 1, N-terminal domain"/>
    <property type="match status" value="1"/>
</dbReference>
<dbReference type="InterPro" id="IPR044881">
    <property type="entry name" value="RMI1_N_N_sf"/>
</dbReference>
<dbReference type="AlphaFoldDB" id="A0A9Q0Y2K9"/>
<dbReference type="GO" id="GO:0016604">
    <property type="term" value="C:nuclear body"/>
    <property type="evidence" value="ECO:0007669"/>
    <property type="project" value="TreeGrafter"/>
</dbReference>
<comment type="subcellular location">
    <subcellularLocation>
        <location evidence="1">Nucleus</location>
    </subcellularLocation>
</comment>
<evidence type="ECO:0000256" key="7">
    <source>
        <dbReference type="SAM" id="MobiDB-lite"/>
    </source>
</evidence>
<dbReference type="Gene3D" id="2.40.50.770">
    <property type="entry name" value="RecQ-mediated genome instability protein Rmi1, C-terminal domain"/>
    <property type="match status" value="1"/>
</dbReference>
<feature type="domain" description="RMI1 N-terminal" evidence="10">
    <location>
        <begin position="100"/>
        <end position="149"/>
    </location>
</feature>
<evidence type="ECO:0000313" key="11">
    <source>
        <dbReference type="EMBL" id="KAJ7335578.1"/>
    </source>
</evidence>
<evidence type="ECO:0000256" key="5">
    <source>
        <dbReference type="ARBA" id="ARBA00023242"/>
    </source>
</evidence>
<keyword evidence="12" id="KW-1185">Reference proteome</keyword>
<dbReference type="InterPro" id="IPR032199">
    <property type="entry name" value="RMI1_C"/>
</dbReference>
<keyword evidence="5" id="KW-0539">Nucleus</keyword>
<evidence type="ECO:0000313" key="12">
    <source>
        <dbReference type="Proteomes" id="UP001142489"/>
    </source>
</evidence>
<evidence type="ECO:0000256" key="3">
    <source>
        <dbReference type="ARBA" id="ARBA00018987"/>
    </source>
</evidence>
<comment type="similarity">
    <text evidence="2">Belongs to the RMI1 family.</text>
</comment>
<reference evidence="11" key="1">
    <citation type="journal article" date="2023" name="DNA Res.">
        <title>Chromosome-level genome assembly of Phrynocephalus forsythii using third-generation DNA sequencing and Hi-C analysis.</title>
        <authorList>
            <person name="Qi Y."/>
            <person name="Zhao W."/>
            <person name="Zhao Y."/>
            <person name="Niu C."/>
            <person name="Cao S."/>
            <person name="Zhang Y."/>
        </authorList>
    </citation>
    <scope>NUCLEOTIDE SEQUENCE</scope>
    <source>
        <tissue evidence="11">Muscle</tissue>
    </source>
</reference>
<dbReference type="Pfam" id="PF16099">
    <property type="entry name" value="RMI1_C"/>
    <property type="match status" value="1"/>
</dbReference>
<dbReference type="Proteomes" id="UP001142489">
    <property type="component" value="Unassembled WGS sequence"/>
</dbReference>
<evidence type="ECO:0000256" key="1">
    <source>
        <dbReference type="ARBA" id="ARBA00004123"/>
    </source>
</evidence>
<dbReference type="GO" id="GO:0006260">
    <property type="term" value="P:DNA replication"/>
    <property type="evidence" value="ECO:0007669"/>
    <property type="project" value="UniProtKB-KW"/>
</dbReference>
<dbReference type="InterPro" id="IPR013894">
    <property type="entry name" value="RMI1_OB"/>
</dbReference>
<organism evidence="11 12">
    <name type="scientific">Phrynocephalus forsythii</name>
    <dbReference type="NCBI Taxonomy" id="171643"/>
    <lineage>
        <taxon>Eukaryota</taxon>
        <taxon>Metazoa</taxon>
        <taxon>Chordata</taxon>
        <taxon>Craniata</taxon>
        <taxon>Vertebrata</taxon>
        <taxon>Euteleostomi</taxon>
        <taxon>Lepidosauria</taxon>
        <taxon>Squamata</taxon>
        <taxon>Bifurcata</taxon>
        <taxon>Unidentata</taxon>
        <taxon>Episquamata</taxon>
        <taxon>Toxicofera</taxon>
        <taxon>Iguania</taxon>
        <taxon>Acrodonta</taxon>
        <taxon>Agamidae</taxon>
        <taxon>Agaminae</taxon>
        <taxon>Phrynocephalus</taxon>
    </lineage>
</organism>
<evidence type="ECO:0000259" key="10">
    <source>
        <dbReference type="Pfam" id="PF21000"/>
    </source>
</evidence>
<keyword evidence="4" id="KW-0235">DNA replication</keyword>
<dbReference type="SMART" id="SM01161">
    <property type="entry name" value="DUF1767"/>
    <property type="match status" value="1"/>
</dbReference>
<dbReference type="FunFam" id="1.10.8.1020:FF:000001">
    <property type="entry name" value="RecQ-mediated genome instability protein 1"/>
    <property type="match status" value="1"/>
</dbReference>
<comment type="caution">
    <text evidence="11">The sequence shown here is derived from an EMBL/GenBank/DDBJ whole genome shotgun (WGS) entry which is preliminary data.</text>
</comment>
<dbReference type="FunFam" id="2.40.50.770:FF:000002">
    <property type="entry name" value="recQ-mediated genome instability protein 1"/>
    <property type="match status" value="1"/>
</dbReference>
<dbReference type="Pfam" id="PF08585">
    <property type="entry name" value="RMI1_N_C"/>
    <property type="match status" value="1"/>
</dbReference>
<dbReference type="PANTHER" id="PTHR14790">
    <property type="entry name" value="RECQ-MEDIATED GENOME INSTABILITY PROTEIN 1 RMI1"/>
    <property type="match status" value="1"/>
</dbReference>
<evidence type="ECO:0000256" key="2">
    <source>
        <dbReference type="ARBA" id="ARBA00006395"/>
    </source>
</evidence>
<feature type="domain" description="RecQ-mediated genome instability protein 1 C-terminal OB-fold" evidence="9">
    <location>
        <begin position="526"/>
        <end position="661"/>
    </location>
</feature>
<dbReference type="GO" id="GO:0000724">
    <property type="term" value="P:double-strand break repair via homologous recombination"/>
    <property type="evidence" value="ECO:0007669"/>
    <property type="project" value="TreeGrafter"/>
</dbReference>
<dbReference type="PANTHER" id="PTHR14790:SF15">
    <property type="entry name" value="RECQ-MEDIATED GENOME INSTABILITY PROTEIN 1"/>
    <property type="match status" value="1"/>
</dbReference>
<protein>
    <recommendedName>
        <fullName evidence="3">RecQ-mediated genome instability protein 1</fullName>
    </recommendedName>
</protein>
<dbReference type="InterPro" id="IPR049363">
    <property type="entry name" value="RMI1_N"/>
</dbReference>
<dbReference type="GO" id="GO:0000166">
    <property type="term" value="F:nucleotide binding"/>
    <property type="evidence" value="ECO:0007669"/>
    <property type="project" value="InterPro"/>
</dbReference>